<evidence type="ECO:0000256" key="2">
    <source>
        <dbReference type="ARBA" id="ARBA00010993"/>
    </source>
</evidence>
<proteinExistence type="inferred from homology"/>
<comment type="similarity">
    <text evidence="2">Belongs to the anion exchanger (TC 2.A.31) family.</text>
</comment>
<dbReference type="AlphaFoldDB" id="A0A1I8FLK2"/>
<dbReference type="PANTHER" id="PTHR11453:SF36">
    <property type="entry name" value="ANION EXCHANGE PROTEIN"/>
    <property type="match status" value="1"/>
</dbReference>
<reference evidence="14" key="1">
    <citation type="submission" date="2016-11" db="UniProtKB">
        <authorList>
            <consortium name="WormBaseParasite"/>
        </authorList>
    </citation>
    <scope>IDENTIFICATION</scope>
</reference>
<feature type="transmembrane region" description="Helical" evidence="10">
    <location>
        <begin position="567"/>
        <end position="587"/>
    </location>
</feature>
<keyword evidence="7" id="KW-0406">Ion transport</keyword>
<feature type="region of interest" description="Disordered" evidence="9">
    <location>
        <begin position="386"/>
        <end position="413"/>
    </location>
</feature>
<dbReference type="InterPro" id="IPR016152">
    <property type="entry name" value="PTrfase/Anion_transptr"/>
</dbReference>
<feature type="region of interest" description="Disordered" evidence="9">
    <location>
        <begin position="429"/>
        <end position="467"/>
    </location>
</feature>
<comment type="subcellular location">
    <subcellularLocation>
        <location evidence="1">Cell membrane</location>
        <topology evidence="1">Multi-pass membrane protein</topology>
    </subcellularLocation>
</comment>
<keyword evidence="4" id="KW-1003">Cell membrane</keyword>
<dbReference type="Gene3D" id="3.40.930.10">
    <property type="entry name" value="Mannitol-specific EII, Chain A"/>
    <property type="match status" value="2"/>
</dbReference>
<sequence>PQLNGPRRSEFSSCLANLDEDGEIGRGTRGSSERYSARWTSCLSRIQLPLSPTTSRRLSRPKLQWRERRAAPGEVEETSRRAASAGPKPHAFGRRPEALFSACFEDPATRVHSGEILLDCEGQTMEAISDLLTERLVHTGKLSESCARPSLRFPHARIPHHSQMPRGHASGAAVATLAARRVPGTCGSAAHTRQRARKFDQHFMKKVPPGAETSNILVGSTDFLFSIAHLTVFIPPFVTRSGGRATRFIYILLGPPGQTAHFQRDGAQHGDPHVDEIFHDVAYLAKNKADYRVKGKEGYVQLAAAQTSMCIRCGVRRSFKLIMPARSELLASATRPLISFNFTAALAASCALAGKSLGGSSIVQDDLLSGVDEFLKSCTVLPPNEWDPSIRIEPPKEVPSQEPRKQGSLPITAASKTPTSLAAAAAAMELRGRRRPRPRTAARAAPAEPTQRQWRGRRAAAAAAAVTGTPKEATLGPVADDDRPAIRRPHLGRETQGAVLRVRLQGRSARSVRSGRCCFLYFACLTPHHHLRRPAGRRHEGHLGAIESILSGAICGTSFALCSGQPLTILGSTGPVLVFETIVFKMCKDYDWDYLSFRMWTGLYISLILLLFVAFDLSALV</sequence>
<dbReference type="InterPro" id="IPR013769">
    <property type="entry name" value="Band3_cytoplasmic_dom"/>
</dbReference>
<dbReference type="Pfam" id="PF00955">
    <property type="entry name" value="HCO3_cotransp"/>
    <property type="match status" value="1"/>
</dbReference>
<dbReference type="Pfam" id="PF07565">
    <property type="entry name" value="Band_3_cyto"/>
    <property type="match status" value="1"/>
</dbReference>
<protein>
    <submittedName>
        <fullName evidence="14">HCO3_cotransp domain-containing protein</fullName>
    </submittedName>
</protein>
<dbReference type="GO" id="GO:0008509">
    <property type="term" value="F:monoatomic anion transmembrane transporter activity"/>
    <property type="evidence" value="ECO:0007669"/>
    <property type="project" value="InterPro"/>
</dbReference>
<evidence type="ECO:0000259" key="11">
    <source>
        <dbReference type="Pfam" id="PF00955"/>
    </source>
</evidence>
<accession>A0A1I8FLK2</accession>
<keyword evidence="13" id="KW-1185">Reference proteome</keyword>
<dbReference type="PANTHER" id="PTHR11453">
    <property type="entry name" value="ANION EXCHANGE PROTEIN"/>
    <property type="match status" value="1"/>
</dbReference>
<feature type="domain" description="Band 3 cytoplasmic" evidence="12">
    <location>
        <begin position="193"/>
        <end position="290"/>
    </location>
</feature>
<keyword evidence="6 10" id="KW-1133">Transmembrane helix</keyword>
<evidence type="ECO:0000256" key="1">
    <source>
        <dbReference type="ARBA" id="ARBA00004651"/>
    </source>
</evidence>
<evidence type="ECO:0000256" key="9">
    <source>
        <dbReference type="SAM" id="MobiDB-lite"/>
    </source>
</evidence>
<feature type="region of interest" description="Disordered" evidence="9">
    <location>
        <begin position="53"/>
        <end position="91"/>
    </location>
</feature>
<keyword evidence="5 10" id="KW-0812">Transmembrane</keyword>
<evidence type="ECO:0000256" key="4">
    <source>
        <dbReference type="ARBA" id="ARBA00022475"/>
    </source>
</evidence>
<evidence type="ECO:0000256" key="7">
    <source>
        <dbReference type="ARBA" id="ARBA00023065"/>
    </source>
</evidence>
<feature type="domain" description="Bicarbonate transporter-like transmembrane" evidence="11">
    <location>
        <begin position="517"/>
        <end position="621"/>
    </location>
</feature>
<dbReference type="GO" id="GO:0050801">
    <property type="term" value="P:monoatomic ion homeostasis"/>
    <property type="evidence" value="ECO:0007669"/>
    <property type="project" value="TreeGrafter"/>
</dbReference>
<evidence type="ECO:0000256" key="3">
    <source>
        <dbReference type="ARBA" id="ARBA00022448"/>
    </source>
</evidence>
<name>A0A1I8FLK2_9PLAT</name>
<evidence type="ECO:0000256" key="6">
    <source>
        <dbReference type="ARBA" id="ARBA00022989"/>
    </source>
</evidence>
<keyword evidence="8 10" id="KW-0472">Membrane</keyword>
<dbReference type="InterPro" id="IPR011531">
    <property type="entry name" value="HCO3_transpt-like_TM_dom"/>
</dbReference>
<feature type="transmembrane region" description="Helical" evidence="10">
    <location>
        <begin position="599"/>
        <end position="620"/>
    </location>
</feature>
<evidence type="ECO:0000313" key="13">
    <source>
        <dbReference type="Proteomes" id="UP000095280"/>
    </source>
</evidence>
<dbReference type="Proteomes" id="UP000095280">
    <property type="component" value="Unplaced"/>
</dbReference>
<dbReference type="GO" id="GO:0005886">
    <property type="term" value="C:plasma membrane"/>
    <property type="evidence" value="ECO:0007669"/>
    <property type="project" value="UniProtKB-SubCell"/>
</dbReference>
<evidence type="ECO:0000259" key="12">
    <source>
        <dbReference type="Pfam" id="PF07565"/>
    </source>
</evidence>
<evidence type="ECO:0000256" key="8">
    <source>
        <dbReference type="ARBA" id="ARBA00023136"/>
    </source>
</evidence>
<dbReference type="WBParaSite" id="maker-unitig_39297-snap-gene-0.2-mRNA-1">
    <property type="protein sequence ID" value="maker-unitig_39297-snap-gene-0.2-mRNA-1"/>
    <property type="gene ID" value="maker-unitig_39297-snap-gene-0.2"/>
</dbReference>
<dbReference type="GO" id="GO:0005452">
    <property type="term" value="F:solute:inorganic anion antiporter activity"/>
    <property type="evidence" value="ECO:0007669"/>
    <property type="project" value="InterPro"/>
</dbReference>
<evidence type="ECO:0000256" key="5">
    <source>
        <dbReference type="ARBA" id="ARBA00022692"/>
    </source>
</evidence>
<keyword evidence="3" id="KW-0813">Transport</keyword>
<dbReference type="SUPFAM" id="SSF55804">
    <property type="entry name" value="Phoshotransferase/anion transport protein"/>
    <property type="match status" value="2"/>
</dbReference>
<evidence type="ECO:0000256" key="10">
    <source>
        <dbReference type="SAM" id="Phobius"/>
    </source>
</evidence>
<organism evidence="13 14">
    <name type="scientific">Macrostomum lignano</name>
    <dbReference type="NCBI Taxonomy" id="282301"/>
    <lineage>
        <taxon>Eukaryota</taxon>
        <taxon>Metazoa</taxon>
        <taxon>Spiralia</taxon>
        <taxon>Lophotrochozoa</taxon>
        <taxon>Platyhelminthes</taxon>
        <taxon>Rhabditophora</taxon>
        <taxon>Macrostomorpha</taxon>
        <taxon>Macrostomida</taxon>
        <taxon>Macrostomidae</taxon>
        <taxon>Macrostomum</taxon>
    </lineage>
</organism>
<dbReference type="InterPro" id="IPR003020">
    <property type="entry name" value="HCO3_transpt_euk"/>
</dbReference>
<evidence type="ECO:0000313" key="14">
    <source>
        <dbReference type="WBParaSite" id="maker-unitig_39297-snap-gene-0.2-mRNA-1"/>
    </source>
</evidence>